<dbReference type="Gene3D" id="1.10.10.60">
    <property type="entry name" value="Homeodomain-like"/>
    <property type="match status" value="1"/>
</dbReference>
<dbReference type="Gene3D" id="1.10.357.10">
    <property type="entry name" value="Tetracycline Repressor, domain 2"/>
    <property type="match status" value="1"/>
</dbReference>
<dbReference type="HOGENOM" id="CLU_069356_12_2_7"/>
<dbReference type="Pfam" id="PF00440">
    <property type="entry name" value="TetR_N"/>
    <property type="match status" value="1"/>
</dbReference>
<evidence type="ECO:0000313" key="5">
    <source>
        <dbReference type="Proteomes" id="UP000009047"/>
    </source>
</evidence>
<dbReference type="AlphaFoldDB" id="E1QKM6"/>
<dbReference type="SUPFAM" id="SSF46689">
    <property type="entry name" value="Homeodomain-like"/>
    <property type="match status" value="1"/>
</dbReference>
<feature type="DNA-binding region" description="H-T-H motif" evidence="2">
    <location>
        <begin position="48"/>
        <end position="67"/>
    </location>
</feature>
<dbReference type="OrthoDB" id="9809994at2"/>
<proteinExistence type="predicted"/>
<protein>
    <submittedName>
        <fullName evidence="4">Transcriptional regulator, TetR family</fullName>
    </submittedName>
</protein>
<keyword evidence="1 2" id="KW-0238">DNA-binding</keyword>
<evidence type="ECO:0000259" key="3">
    <source>
        <dbReference type="PROSITE" id="PS50977"/>
    </source>
</evidence>
<gene>
    <name evidence="4" type="ordered locus">Deba_2882</name>
</gene>
<dbReference type="InterPro" id="IPR009057">
    <property type="entry name" value="Homeodomain-like_sf"/>
</dbReference>
<dbReference type="KEGG" id="dbr:Deba_2882"/>
<dbReference type="InterPro" id="IPR036271">
    <property type="entry name" value="Tet_transcr_reg_TetR-rel_C_sf"/>
</dbReference>
<sequence length="215" mass="24701">MDRPLPNPRAAKGLDTLKNIKKTSSDKHRRIIEAAVKVFAKNGFYNSKVSEIAREANVADGTIYLYFENKDDILISLFEEELARVLEHIREALDGETDPVKKLERFATVHLNLVQDNQDLAEIIQVEVRQSSKFMKEYKNSKFLEYLDIISEIIREGQQQGIFRKDIEPGIAKRAFFGALDEMSRYWVLSEARRYSIAKAVQDISSIFLRGLMAA</sequence>
<dbReference type="Proteomes" id="UP000009047">
    <property type="component" value="Chromosome"/>
</dbReference>
<organism evidence="4 5">
    <name type="scientific">Desulfarculus baarsii (strain ATCC 33931 / DSM 2075 / LMG 7858 / VKM B-1802 / 2st14)</name>
    <dbReference type="NCBI Taxonomy" id="644282"/>
    <lineage>
        <taxon>Bacteria</taxon>
        <taxon>Pseudomonadati</taxon>
        <taxon>Thermodesulfobacteriota</taxon>
        <taxon>Desulfarculia</taxon>
        <taxon>Desulfarculales</taxon>
        <taxon>Desulfarculaceae</taxon>
        <taxon>Desulfarculus</taxon>
    </lineage>
</organism>
<dbReference type="PROSITE" id="PS50977">
    <property type="entry name" value="HTH_TETR_2"/>
    <property type="match status" value="1"/>
</dbReference>
<dbReference type="InterPro" id="IPR013570">
    <property type="entry name" value="Tscrpt_reg_YsiA_C"/>
</dbReference>
<dbReference type="Pfam" id="PF08359">
    <property type="entry name" value="TetR_C_4"/>
    <property type="match status" value="1"/>
</dbReference>
<dbReference type="SUPFAM" id="SSF48498">
    <property type="entry name" value="Tetracyclin repressor-like, C-terminal domain"/>
    <property type="match status" value="1"/>
</dbReference>
<dbReference type="GO" id="GO:0003677">
    <property type="term" value="F:DNA binding"/>
    <property type="evidence" value="ECO:0007669"/>
    <property type="project" value="UniProtKB-UniRule"/>
</dbReference>
<name>E1QKM6_DESB2</name>
<dbReference type="eggNOG" id="COG1309">
    <property type="taxonomic scope" value="Bacteria"/>
</dbReference>
<dbReference type="PRINTS" id="PR00455">
    <property type="entry name" value="HTHTETR"/>
</dbReference>
<keyword evidence="5" id="KW-1185">Reference proteome</keyword>
<dbReference type="InterPro" id="IPR050624">
    <property type="entry name" value="HTH-type_Tx_Regulator"/>
</dbReference>
<evidence type="ECO:0000313" key="4">
    <source>
        <dbReference type="EMBL" id="ADK86235.1"/>
    </source>
</evidence>
<reference evidence="4 5" key="1">
    <citation type="journal article" date="2010" name="Stand. Genomic Sci.">
        <title>Complete genome sequence of Desulfarculus baarsii type strain (2st14).</title>
        <authorList>
            <person name="Sun H."/>
            <person name="Spring S."/>
            <person name="Lapidus A."/>
            <person name="Davenport K."/>
            <person name="Del Rio T.G."/>
            <person name="Tice H."/>
            <person name="Nolan M."/>
            <person name="Copeland A."/>
            <person name="Cheng J.F."/>
            <person name="Lucas S."/>
            <person name="Tapia R."/>
            <person name="Goodwin L."/>
            <person name="Pitluck S."/>
            <person name="Ivanova N."/>
            <person name="Pagani I."/>
            <person name="Mavromatis K."/>
            <person name="Ovchinnikova G."/>
            <person name="Pati A."/>
            <person name="Chen A."/>
            <person name="Palaniappan K."/>
            <person name="Hauser L."/>
            <person name="Chang Y.J."/>
            <person name="Jeffries C.D."/>
            <person name="Detter J.C."/>
            <person name="Han C."/>
            <person name="Rohde M."/>
            <person name="Brambilla E."/>
            <person name="Goker M."/>
            <person name="Woyke T."/>
            <person name="Bristow J."/>
            <person name="Eisen J.A."/>
            <person name="Markowitz V."/>
            <person name="Hugenholtz P."/>
            <person name="Kyrpides N.C."/>
            <person name="Klenk H.P."/>
            <person name="Land M."/>
        </authorList>
    </citation>
    <scope>NUCLEOTIDE SEQUENCE [LARGE SCALE GENOMIC DNA]</scope>
    <source>
        <strain evidence="5">ATCC 33931 / DSM 2075 / LMG 7858 / VKM B-1802 / 2st14</strain>
    </source>
</reference>
<evidence type="ECO:0000256" key="2">
    <source>
        <dbReference type="PROSITE-ProRule" id="PRU00335"/>
    </source>
</evidence>
<dbReference type="InterPro" id="IPR001647">
    <property type="entry name" value="HTH_TetR"/>
</dbReference>
<feature type="domain" description="HTH tetR-type" evidence="3">
    <location>
        <begin position="25"/>
        <end position="85"/>
    </location>
</feature>
<dbReference type="PANTHER" id="PTHR43479">
    <property type="entry name" value="ACREF/ENVCD OPERON REPRESSOR-RELATED"/>
    <property type="match status" value="1"/>
</dbReference>
<accession>E1QKM6</accession>
<dbReference type="EMBL" id="CP002085">
    <property type="protein sequence ID" value="ADK86235.1"/>
    <property type="molecule type" value="Genomic_DNA"/>
</dbReference>
<evidence type="ECO:0000256" key="1">
    <source>
        <dbReference type="ARBA" id="ARBA00023125"/>
    </source>
</evidence>
<dbReference type="STRING" id="644282.Deba_2882"/>
<dbReference type="PANTHER" id="PTHR43479:SF11">
    <property type="entry name" value="ACREF_ENVCD OPERON REPRESSOR-RELATED"/>
    <property type="match status" value="1"/>
</dbReference>